<dbReference type="Gene3D" id="1.25.40.10">
    <property type="entry name" value="Tetratricopeptide repeat domain"/>
    <property type="match status" value="2"/>
</dbReference>
<dbReference type="SMART" id="SM00028">
    <property type="entry name" value="TPR"/>
    <property type="match status" value="4"/>
</dbReference>
<gene>
    <name evidence="3" type="ORF">EIW28_20235</name>
</gene>
<evidence type="ECO:0000259" key="1">
    <source>
        <dbReference type="SMART" id="SM00382"/>
    </source>
</evidence>
<organism evidence="3 4">
    <name type="scientific">Glycomyces terrestris</name>
    <dbReference type="NCBI Taxonomy" id="2493553"/>
    <lineage>
        <taxon>Bacteria</taxon>
        <taxon>Bacillati</taxon>
        <taxon>Actinomycetota</taxon>
        <taxon>Actinomycetes</taxon>
        <taxon>Glycomycetales</taxon>
        <taxon>Glycomycetaceae</taxon>
        <taxon>Glycomyces</taxon>
    </lineage>
</organism>
<dbReference type="SUPFAM" id="SSF52540">
    <property type="entry name" value="P-loop containing nucleoside triphosphate hydrolases"/>
    <property type="match status" value="1"/>
</dbReference>
<comment type="caution">
    <text evidence="3">The sequence shown here is derived from an EMBL/GenBank/DDBJ whole genome shotgun (WGS) entry which is preliminary data.</text>
</comment>
<reference evidence="3 4" key="1">
    <citation type="submission" date="2018-12" db="EMBL/GenBank/DDBJ databases">
        <title>Glycomyces sp. YIM 121974 draft genome.</title>
        <authorList>
            <person name="Li Q."/>
        </authorList>
    </citation>
    <scope>NUCLEOTIDE SEQUENCE [LARGE SCALE GENOMIC DNA]</scope>
    <source>
        <strain evidence="3 4">YIM 121974</strain>
    </source>
</reference>
<dbReference type="GO" id="GO:0043531">
    <property type="term" value="F:ADP binding"/>
    <property type="evidence" value="ECO:0007669"/>
    <property type="project" value="InterPro"/>
</dbReference>
<evidence type="ECO:0000313" key="3">
    <source>
        <dbReference type="EMBL" id="RRR96780.1"/>
    </source>
</evidence>
<dbReference type="PANTHER" id="PTHR47691">
    <property type="entry name" value="REGULATOR-RELATED"/>
    <property type="match status" value="1"/>
</dbReference>
<dbReference type="InterPro" id="IPR005158">
    <property type="entry name" value="BTAD"/>
</dbReference>
<proteinExistence type="predicted"/>
<dbReference type="SUPFAM" id="SSF48452">
    <property type="entry name" value="TPR-like"/>
    <property type="match status" value="2"/>
</dbReference>
<dbReference type="Proteomes" id="UP000277256">
    <property type="component" value="Unassembled WGS sequence"/>
</dbReference>
<dbReference type="PANTHER" id="PTHR47691:SF3">
    <property type="entry name" value="HTH-TYPE TRANSCRIPTIONAL REGULATOR RV0890C-RELATED"/>
    <property type="match status" value="1"/>
</dbReference>
<accession>A0A426USS8</accession>
<dbReference type="SMART" id="SM00382">
    <property type="entry name" value="AAA"/>
    <property type="match status" value="1"/>
</dbReference>
<keyword evidence="4" id="KW-1185">Reference proteome</keyword>
<dbReference type="AlphaFoldDB" id="A0A426USS8"/>
<protein>
    <submittedName>
        <fullName evidence="3">Tetratricopeptide repeat protein</fullName>
    </submittedName>
</protein>
<sequence>MSDNGRVGRLTLVGGVESIDKVVECLRALLCCRAVAGFGSKLAQIPRIAFECFQRAGRFEEPVQARLVLALAASGRQAEALDVYERVRKTLADELGLDPGPELRHAQAAVLQQSAAAPAAATAPQIPAAVPAQLPPALASFTGRRAELRAAHGLLDRADGAGPVIAAITGPAGVGKTTLGLRWAHQIADRFPDGQLYVNLRGFSPAPEVMAPETALHAFLTGLEVPAVRIPAALEERSALFRTRVAGRRLLLFLDNARDADHVRALLPGTAECLVVVTSRTALTGLVATDAASVLPLEVLDAAAARELLARRLGDRLTAEPAAVDDLIGHCAGLPLALAIVAANAAARPARPLAEAAADLARARGGLDAFAGTEAATDVRTVFSWSLRAVSAAAARLFTQLGLHPGPETGTAAAASLAGLDERAARALLAELAAANLVTETGTGRYVLHDLLRAWAGELAADLEDAPAARERLLDHYLHTAHAGDRALAPERAPIDLAPPAERTTATALGDVAAANAWFHRERANLLACIDLAGDIGADGHMWRLVWSVNSYLRLQGDPRILLALQERSHAAVERVGGPPLVARSHNGLAQALAAARRFDDAHLHLAAARRLFTALADREGLGLTESLTGHMQLQQGLPADALASFQASVEHKRATGNRRALAAALNETGWARIQLGDYGSALADCLEALAVHRSVGPDRASDAYILHGVGYAHTHLGRHREAADYYRQSAALLERDDDRRYLAPTLEHLGDAEAAAGDRSAARAAWAKGASVFRRLGEEAAAAALDAKGAGAAPHS</sequence>
<feature type="domain" description="Bacterial transcriptional activator" evidence="2">
    <location>
        <begin position="2"/>
        <end position="111"/>
    </location>
</feature>
<dbReference type="InterPro" id="IPR019734">
    <property type="entry name" value="TPR_rpt"/>
</dbReference>
<name>A0A426USS8_9ACTN</name>
<dbReference type="Gene3D" id="3.40.50.300">
    <property type="entry name" value="P-loop containing nucleotide triphosphate hydrolases"/>
    <property type="match status" value="1"/>
</dbReference>
<dbReference type="Pfam" id="PF13424">
    <property type="entry name" value="TPR_12"/>
    <property type="match status" value="1"/>
</dbReference>
<evidence type="ECO:0000259" key="2">
    <source>
        <dbReference type="SMART" id="SM01043"/>
    </source>
</evidence>
<dbReference type="EMBL" id="RSEB01000006">
    <property type="protein sequence ID" value="RRR96780.1"/>
    <property type="molecule type" value="Genomic_DNA"/>
</dbReference>
<dbReference type="InterPro" id="IPR027417">
    <property type="entry name" value="P-loop_NTPase"/>
</dbReference>
<dbReference type="PRINTS" id="PR00364">
    <property type="entry name" value="DISEASERSIST"/>
</dbReference>
<dbReference type="InterPro" id="IPR003593">
    <property type="entry name" value="AAA+_ATPase"/>
</dbReference>
<dbReference type="SMART" id="SM01043">
    <property type="entry name" value="BTAD"/>
    <property type="match status" value="1"/>
</dbReference>
<feature type="domain" description="AAA+ ATPase" evidence="1">
    <location>
        <begin position="162"/>
        <end position="318"/>
    </location>
</feature>
<dbReference type="InterPro" id="IPR011990">
    <property type="entry name" value="TPR-like_helical_dom_sf"/>
</dbReference>
<dbReference type="Pfam" id="PF03704">
    <property type="entry name" value="BTAD"/>
    <property type="match status" value="1"/>
</dbReference>
<evidence type="ECO:0000313" key="4">
    <source>
        <dbReference type="Proteomes" id="UP000277256"/>
    </source>
</evidence>